<evidence type="ECO:0000256" key="1">
    <source>
        <dbReference type="SAM" id="Phobius"/>
    </source>
</evidence>
<evidence type="ECO:0000313" key="2">
    <source>
        <dbReference type="EMBL" id="SFM73648.1"/>
    </source>
</evidence>
<reference evidence="2 3" key="1">
    <citation type="submission" date="2016-10" db="EMBL/GenBank/DDBJ databases">
        <authorList>
            <person name="de Groot N.N."/>
        </authorList>
    </citation>
    <scope>NUCLEOTIDE SEQUENCE [LARGE SCALE GENOMIC DNA]</scope>
    <source>
        <strain evidence="2 3">CGMCC 4.1877</strain>
    </source>
</reference>
<accession>A0A1I4TA27</accession>
<keyword evidence="3" id="KW-1185">Reference proteome</keyword>
<dbReference type="AlphaFoldDB" id="A0A1I4TA27"/>
<evidence type="ECO:0000313" key="3">
    <source>
        <dbReference type="Proteomes" id="UP000199614"/>
    </source>
</evidence>
<feature type="transmembrane region" description="Helical" evidence="1">
    <location>
        <begin position="35"/>
        <end position="54"/>
    </location>
</feature>
<keyword evidence="1" id="KW-0472">Membrane</keyword>
<feature type="transmembrane region" description="Helical" evidence="1">
    <location>
        <begin position="12"/>
        <end position="29"/>
    </location>
</feature>
<keyword evidence="1" id="KW-0812">Transmembrane</keyword>
<sequence length="57" mass="5981">MDEHRKQRLQRVGYGVGGGLVIGTAVWTLTGAAWWLGLFLVIGLLAGLFLAASAPDG</sequence>
<keyword evidence="1" id="KW-1133">Transmembrane helix</keyword>
<dbReference type="Proteomes" id="UP000199614">
    <property type="component" value="Unassembled WGS sequence"/>
</dbReference>
<organism evidence="2 3">
    <name type="scientific">Pseudonocardia ammonioxydans</name>
    <dbReference type="NCBI Taxonomy" id="260086"/>
    <lineage>
        <taxon>Bacteria</taxon>
        <taxon>Bacillati</taxon>
        <taxon>Actinomycetota</taxon>
        <taxon>Actinomycetes</taxon>
        <taxon>Pseudonocardiales</taxon>
        <taxon>Pseudonocardiaceae</taxon>
        <taxon>Pseudonocardia</taxon>
    </lineage>
</organism>
<proteinExistence type="predicted"/>
<dbReference type="STRING" id="260086.SAMN05216207_1002191"/>
<gene>
    <name evidence="2" type="ORF">SAMN05216207_1002191</name>
</gene>
<protein>
    <submittedName>
        <fullName evidence="2">Uncharacterized protein</fullName>
    </submittedName>
</protein>
<dbReference type="EMBL" id="FOUY01000002">
    <property type="protein sequence ID" value="SFM73648.1"/>
    <property type="molecule type" value="Genomic_DNA"/>
</dbReference>
<name>A0A1I4TA27_PSUAM</name>